<proteinExistence type="inferred from homology"/>
<evidence type="ECO:0000256" key="3">
    <source>
        <dbReference type="ARBA" id="ARBA00022692"/>
    </source>
</evidence>
<feature type="transmembrane region" description="Helical" evidence="6">
    <location>
        <begin position="89"/>
        <end position="110"/>
    </location>
</feature>
<dbReference type="Proteomes" id="UP001608902">
    <property type="component" value="Unassembled WGS sequence"/>
</dbReference>
<dbReference type="GO" id="GO:0016020">
    <property type="term" value="C:membrane"/>
    <property type="evidence" value="ECO:0007669"/>
    <property type="project" value="UniProtKB-SubCell"/>
</dbReference>
<keyword evidence="9" id="KW-1185">Reference proteome</keyword>
<feature type="transmembrane region" description="Helical" evidence="6">
    <location>
        <begin position="122"/>
        <end position="144"/>
    </location>
</feature>
<evidence type="ECO:0000256" key="5">
    <source>
        <dbReference type="ARBA" id="ARBA00023136"/>
    </source>
</evidence>
<dbReference type="EMBL" id="JBGFUD010005657">
    <property type="protein sequence ID" value="MFH4980506.1"/>
    <property type="molecule type" value="Genomic_DNA"/>
</dbReference>
<dbReference type="PANTHER" id="PTHR10165">
    <property type="entry name" value="LIPID PHOSPHATE PHOSPHATASE"/>
    <property type="match status" value="1"/>
</dbReference>
<feature type="transmembrane region" description="Helical" evidence="6">
    <location>
        <begin position="38"/>
        <end position="62"/>
    </location>
</feature>
<dbReference type="InterPro" id="IPR000326">
    <property type="entry name" value="PAP2/HPO"/>
</dbReference>
<evidence type="ECO:0000256" key="2">
    <source>
        <dbReference type="ARBA" id="ARBA00008816"/>
    </source>
</evidence>
<keyword evidence="5 6" id="KW-0472">Membrane</keyword>
<dbReference type="PANTHER" id="PTHR10165:SF174">
    <property type="entry name" value="PHOSPHATIDIC ACID PHOSPHATASE TYPE 2_HALOPEROXIDASE DOMAIN-CONTAINING PROTEIN"/>
    <property type="match status" value="1"/>
</dbReference>
<accession>A0ABD6EMK3</accession>
<sequence>MPLRRITFSGRLLLNSSGENIEDTEAVWRTVLKGFAAVALDIVIALGIAVAAFLIFMGVMVAPYERGFYCYQIAEFNLPFVPNTVSTTHLLICTLASPFFVILLAEAIFFRAAKGHNRLRKYFSSATYTYLEYLATFTLATFLMEAFKCAFARLRPHYFAVCKPDWSKIDCSNENNYIEDAHCLGTDAHRIRVGRQSFPSGHTAAAVHLVTFLYFYLTGMVNASNIPLLRSLRLVTLLLAVLWTLTVMVTRVTDNWHHPADVLGGVLLGFSCVYLPKLRQGPISVYQRRLLENPHSL</sequence>
<evidence type="ECO:0000313" key="8">
    <source>
        <dbReference type="EMBL" id="MFH4980506.1"/>
    </source>
</evidence>
<comment type="caution">
    <text evidence="8">The sequence shown here is derived from an EMBL/GenBank/DDBJ whole genome shotgun (WGS) entry which is preliminary data.</text>
</comment>
<dbReference type="Pfam" id="PF01569">
    <property type="entry name" value="PAP2"/>
    <property type="match status" value="1"/>
</dbReference>
<protein>
    <recommendedName>
        <fullName evidence="7">Phosphatidic acid phosphatase type 2/haloperoxidase domain-containing protein</fullName>
    </recommendedName>
</protein>
<dbReference type="InterPro" id="IPR043216">
    <property type="entry name" value="PAP-like"/>
</dbReference>
<name>A0ABD6EMK3_9BILA</name>
<organism evidence="8 9">
    <name type="scientific">Gnathostoma spinigerum</name>
    <dbReference type="NCBI Taxonomy" id="75299"/>
    <lineage>
        <taxon>Eukaryota</taxon>
        <taxon>Metazoa</taxon>
        <taxon>Ecdysozoa</taxon>
        <taxon>Nematoda</taxon>
        <taxon>Chromadorea</taxon>
        <taxon>Rhabditida</taxon>
        <taxon>Spirurina</taxon>
        <taxon>Gnathostomatomorpha</taxon>
        <taxon>Gnathostomatoidea</taxon>
        <taxon>Gnathostomatidae</taxon>
        <taxon>Gnathostoma</taxon>
    </lineage>
</organism>
<feature type="transmembrane region" description="Helical" evidence="6">
    <location>
        <begin position="201"/>
        <end position="219"/>
    </location>
</feature>
<feature type="domain" description="Phosphatidic acid phosphatase type 2/haloperoxidase" evidence="7">
    <location>
        <begin position="129"/>
        <end position="277"/>
    </location>
</feature>
<reference evidence="8 9" key="1">
    <citation type="submission" date="2024-08" db="EMBL/GenBank/DDBJ databases">
        <title>Gnathostoma spinigerum genome.</title>
        <authorList>
            <person name="Gonzalez-Bertolin B."/>
            <person name="Monzon S."/>
            <person name="Zaballos A."/>
            <person name="Jimenez P."/>
            <person name="Dekumyoy P."/>
            <person name="Varona S."/>
            <person name="Cuesta I."/>
            <person name="Sumanam S."/>
            <person name="Adisakwattana P."/>
            <person name="Gasser R.B."/>
            <person name="Hernandez-Gonzalez A."/>
            <person name="Young N.D."/>
            <person name="Perteguer M.J."/>
        </authorList>
    </citation>
    <scope>NUCLEOTIDE SEQUENCE [LARGE SCALE GENOMIC DNA]</scope>
    <source>
        <strain evidence="8">AL3</strain>
        <tissue evidence="8">Liver</tissue>
    </source>
</reference>
<keyword evidence="4 6" id="KW-1133">Transmembrane helix</keyword>
<dbReference type="Gene3D" id="1.20.144.10">
    <property type="entry name" value="Phosphatidic acid phosphatase type 2/haloperoxidase"/>
    <property type="match status" value="1"/>
</dbReference>
<comment type="subcellular location">
    <subcellularLocation>
        <location evidence="1">Membrane</location>
        <topology evidence="1">Multi-pass membrane protein</topology>
    </subcellularLocation>
</comment>
<evidence type="ECO:0000259" key="7">
    <source>
        <dbReference type="SMART" id="SM00014"/>
    </source>
</evidence>
<comment type="similarity">
    <text evidence="2">Belongs to the PA-phosphatase related phosphoesterase family.</text>
</comment>
<keyword evidence="3 6" id="KW-0812">Transmembrane</keyword>
<evidence type="ECO:0000256" key="6">
    <source>
        <dbReference type="SAM" id="Phobius"/>
    </source>
</evidence>
<gene>
    <name evidence="8" type="ORF">AB6A40_007215</name>
</gene>
<dbReference type="SMART" id="SM00014">
    <property type="entry name" value="acidPPc"/>
    <property type="match status" value="1"/>
</dbReference>
<dbReference type="AlphaFoldDB" id="A0ABD6EMK3"/>
<evidence type="ECO:0000256" key="1">
    <source>
        <dbReference type="ARBA" id="ARBA00004141"/>
    </source>
</evidence>
<dbReference type="SUPFAM" id="SSF48317">
    <property type="entry name" value="Acid phosphatase/Vanadium-dependent haloperoxidase"/>
    <property type="match status" value="1"/>
</dbReference>
<evidence type="ECO:0000313" key="9">
    <source>
        <dbReference type="Proteomes" id="UP001608902"/>
    </source>
</evidence>
<dbReference type="InterPro" id="IPR036938">
    <property type="entry name" value="PAP2/HPO_sf"/>
</dbReference>
<feature type="transmembrane region" description="Helical" evidence="6">
    <location>
        <begin position="231"/>
        <end position="250"/>
    </location>
</feature>
<evidence type="ECO:0000256" key="4">
    <source>
        <dbReference type="ARBA" id="ARBA00022989"/>
    </source>
</evidence>